<dbReference type="PROSITE" id="PS00018">
    <property type="entry name" value="EF_HAND_1"/>
    <property type="match status" value="1"/>
</dbReference>
<dbReference type="InterPro" id="IPR036188">
    <property type="entry name" value="FAD/NAD-bd_sf"/>
</dbReference>
<keyword evidence="7" id="KW-0999">Mitochondrion inner membrane</keyword>
<protein>
    <recommendedName>
        <fullName evidence="5">NADH:ubiquinone reductase (non-electrogenic)</fullName>
        <ecNumber evidence="5">1.6.5.9</ecNumber>
    </recommendedName>
</protein>
<dbReference type="Pfam" id="PF22366">
    <property type="entry name" value="NDH2_C"/>
    <property type="match status" value="1"/>
</dbReference>
<organism evidence="18 19">
    <name type="scientific">Vitis vinifera</name>
    <name type="common">Grape</name>
    <dbReference type="NCBI Taxonomy" id="29760"/>
    <lineage>
        <taxon>Eukaryota</taxon>
        <taxon>Viridiplantae</taxon>
        <taxon>Streptophyta</taxon>
        <taxon>Embryophyta</taxon>
        <taxon>Tracheophyta</taxon>
        <taxon>Spermatophyta</taxon>
        <taxon>Magnoliopsida</taxon>
        <taxon>eudicotyledons</taxon>
        <taxon>Gunneridae</taxon>
        <taxon>Pentapetalae</taxon>
        <taxon>rosids</taxon>
        <taxon>Vitales</taxon>
        <taxon>Vitaceae</taxon>
        <taxon>Viteae</taxon>
        <taxon>Vitis</taxon>
    </lineage>
</organism>
<evidence type="ECO:0000256" key="2">
    <source>
        <dbReference type="ARBA" id="ARBA00004137"/>
    </source>
</evidence>
<evidence type="ECO:0000256" key="8">
    <source>
        <dbReference type="ARBA" id="ARBA00022827"/>
    </source>
</evidence>
<keyword evidence="6" id="KW-0285">Flavoprotein</keyword>
<evidence type="ECO:0000256" key="7">
    <source>
        <dbReference type="ARBA" id="ARBA00022792"/>
    </source>
</evidence>
<dbReference type="InterPro" id="IPR011992">
    <property type="entry name" value="EF-hand-dom_pair"/>
</dbReference>
<evidence type="ECO:0000256" key="13">
    <source>
        <dbReference type="ARBA" id="ARBA00023128"/>
    </source>
</evidence>
<feature type="domain" description="EF-hand" evidence="17">
    <location>
        <begin position="537"/>
        <end position="572"/>
    </location>
</feature>
<dbReference type="InterPro" id="IPR045024">
    <property type="entry name" value="NDH-2"/>
</dbReference>
<comment type="cofactor">
    <cofactor evidence="1">
        <name>FAD</name>
        <dbReference type="ChEBI" id="CHEBI:57692"/>
    </cofactor>
</comment>
<evidence type="ECO:0000256" key="16">
    <source>
        <dbReference type="ARBA" id="ARBA00049010"/>
    </source>
</evidence>
<evidence type="ECO:0000313" key="19">
    <source>
        <dbReference type="Proteomes" id="UP000288805"/>
    </source>
</evidence>
<keyword evidence="14" id="KW-0576">Peroxisome</keyword>
<dbReference type="SUPFAM" id="SSF47473">
    <property type="entry name" value="EF-hand"/>
    <property type="match status" value="1"/>
</dbReference>
<dbReference type="FunFam" id="3.50.50.100:FF:000008">
    <property type="entry name" value="External alternative NAD(P)H-ubiquinone oxidoreductase B1, mitochondrial"/>
    <property type="match status" value="1"/>
</dbReference>
<dbReference type="GO" id="GO:0005777">
    <property type="term" value="C:peroxisome"/>
    <property type="evidence" value="ECO:0007669"/>
    <property type="project" value="UniProtKB-SubCell"/>
</dbReference>
<keyword evidence="11" id="KW-0560">Oxidoreductase</keyword>
<dbReference type="PROSITE" id="PS50222">
    <property type="entry name" value="EF_HAND_2"/>
    <property type="match status" value="1"/>
</dbReference>
<dbReference type="EMBL" id="QGNW01000041">
    <property type="protein sequence ID" value="RVX08516.1"/>
    <property type="molecule type" value="Genomic_DNA"/>
</dbReference>
<dbReference type="GO" id="GO:0050136">
    <property type="term" value="F:NADH dehydrogenase (quinone) (non-electrogenic) activity"/>
    <property type="evidence" value="ECO:0007669"/>
    <property type="project" value="UniProtKB-EC"/>
</dbReference>
<evidence type="ECO:0000256" key="5">
    <source>
        <dbReference type="ARBA" id="ARBA00012637"/>
    </source>
</evidence>
<dbReference type="PANTHER" id="PTHR43706">
    <property type="entry name" value="NADH DEHYDROGENASE"/>
    <property type="match status" value="1"/>
</dbReference>
<dbReference type="GO" id="GO:0005743">
    <property type="term" value="C:mitochondrial inner membrane"/>
    <property type="evidence" value="ECO:0007669"/>
    <property type="project" value="UniProtKB-SubCell"/>
</dbReference>
<dbReference type="PRINTS" id="PR00368">
    <property type="entry name" value="FADPNR"/>
</dbReference>
<dbReference type="GO" id="GO:0005509">
    <property type="term" value="F:calcium ion binding"/>
    <property type="evidence" value="ECO:0007669"/>
    <property type="project" value="InterPro"/>
</dbReference>
<proteinExistence type="inferred from homology"/>
<evidence type="ECO:0000256" key="10">
    <source>
        <dbReference type="ARBA" id="ARBA00022946"/>
    </source>
</evidence>
<dbReference type="InterPro" id="IPR002048">
    <property type="entry name" value="EF_hand_dom"/>
</dbReference>
<dbReference type="SUPFAM" id="SSF51905">
    <property type="entry name" value="FAD/NAD(P)-binding domain"/>
    <property type="match status" value="2"/>
</dbReference>
<evidence type="ECO:0000256" key="15">
    <source>
        <dbReference type="ARBA" id="ARBA00047599"/>
    </source>
</evidence>
<keyword evidence="9" id="KW-0106">Calcium</keyword>
<gene>
    <name evidence="18" type="primary">NDB2_0</name>
    <name evidence="18" type="ORF">CK203_014283</name>
</gene>
<evidence type="ECO:0000256" key="6">
    <source>
        <dbReference type="ARBA" id="ARBA00022630"/>
    </source>
</evidence>
<dbReference type="PANTHER" id="PTHR43706:SF47">
    <property type="entry name" value="EXTERNAL NADH-UBIQUINONE OXIDOREDUCTASE 1, MITOCHONDRIAL-RELATED"/>
    <property type="match status" value="1"/>
</dbReference>
<comment type="caution">
    <text evidence="18">The sequence shown here is derived from an EMBL/GenBank/DDBJ whole genome shotgun (WGS) entry which is preliminary data.</text>
</comment>
<comment type="catalytic activity">
    <reaction evidence="16">
        <text>a ubiquinone + NADH + H(+) = a ubiquinol + NAD(+)</text>
        <dbReference type="Rhea" id="RHEA:23152"/>
        <dbReference type="Rhea" id="RHEA-COMP:9565"/>
        <dbReference type="Rhea" id="RHEA-COMP:9566"/>
        <dbReference type="ChEBI" id="CHEBI:15378"/>
        <dbReference type="ChEBI" id="CHEBI:16389"/>
        <dbReference type="ChEBI" id="CHEBI:17976"/>
        <dbReference type="ChEBI" id="CHEBI:57540"/>
        <dbReference type="ChEBI" id="CHEBI:57945"/>
    </reaction>
</comment>
<dbReference type="AlphaFoldDB" id="A0A438JHT1"/>
<dbReference type="SMART" id="SM00054">
    <property type="entry name" value="EFh"/>
    <property type="match status" value="1"/>
</dbReference>
<dbReference type="FunFam" id="3.50.50.100:FF:000033">
    <property type="entry name" value="Uncharacterized protein"/>
    <property type="match status" value="1"/>
</dbReference>
<keyword evidence="7" id="KW-0472">Membrane</keyword>
<evidence type="ECO:0000259" key="17">
    <source>
        <dbReference type="PROSITE" id="PS50222"/>
    </source>
</evidence>
<dbReference type="InterPro" id="IPR054585">
    <property type="entry name" value="NDH2-like_C"/>
</dbReference>
<keyword evidence="18" id="KW-0830">Ubiquinone</keyword>
<dbReference type="InterPro" id="IPR023753">
    <property type="entry name" value="FAD/NAD-binding_dom"/>
</dbReference>
<keyword evidence="8" id="KW-0274">FAD</keyword>
<keyword evidence="10" id="KW-0809">Transit peptide</keyword>
<accession>A0A438JHT1</accession>
<evidence type="ECO:0000256" key="9">
    <source>
        <dbReference type="ARBA" id="ARBA00022837"/>
    </source>
</evidence>
<dbReference type="InterPro" id="IPR018247">
    <property type="entry name" value="EF_Hand_1_Ca_BS"/>
</dbReference>
<evidence type="ECO:0000256" key="4">
    <source>
        <dbReference type="ARBA" id="ARBA00005272"/>
    </source>
</evidence>
<evidence type="ECO:0000313" key="18">
    <source>
        <dbReference type="EMBL" id="RVX08516.1"/>
    </source>
</evidence>
<name>A0A438JHT1_VITVI</name>
<evidence type="ECO:0000256" key="1">
    <source>
        <dbReference type="ARBA" id="ARBA00001974"/>
    </source>
</evidence>
<comment type="catalytic activity">
    <reaction evidence="15">
        <text>a quinone + NADH + H(+) = a quinol + NAD(+)</text>
        <dbReference type="Rhea" id="RHEA:46160"/>
        <dbReference type="ChEBI" id="CHEBI:15378"/>
        <dbReference type="ChEBI" id="CHEBI:24646"/>
        <dbReference type="ChEBI" id="CHEBI:57540"/>
        <dbReference type="ChEBI" id="CHEBI:57945"/>
        <dbReference type="ChEBI" id="CHEBI:132124"/>
        <dbReference type="EC" id="1.6.5.9"/>
    </reaction>
</comment>
<sequence>MDGALIAHVMSRSNSPPALHVSVTRATGATHVSFVWLARQVNEMSSWKLRDTDPSAKGFKAKKMRSFSFYERVSRAFHDHSSLSRLVVLFTVSEVEAINVQSLTQSPGMWLPKNKQGNLTSSMSMMNAHDEDNGLLEHDIGRASWWGLLAYSESKSYPGVRSLGSSEDDNKKKRVVVLGTGWAGTSFLKNLNNSSYDVQVVSPRNYFAFTPLLPSVTCGSVEARSIVEPIRNIVKKKNVEIHFWEAECIKIDAENKKVYCKSSQDTNLNGEEEFVVDYDYLVIAMGARSNTFNTPGVVENCHFLKEVEDAQRIRRSVIDCFERASLPNLTDEERKRILHFVVVGGGPTGVEFSAELHDFVNEDLVKLYPTVKDLVKITLLEAGDHILNIFTFDFLRLHLKEPRKLKSEANKALLLRCIALPQLCPLHFSLLFDKRITAFAEDKFHRDGIDVKTGSMVVKVSDKEISTKERGNGNITSIPYGMAVWSTGIGTRPVIMDFMKQIGQTNRRALATDEWLRVEGRDSIYALGDCATINQRKVMEDISAIFSKADKDNSGTLTVKEFQEVIDDICERYPQVELYLKNKQMHDIVDLLKDSKGDVAKESIELDIEGFKSALSQVDSQMKNLPATAQVAAQQGAYLASCFNRMEECEQNPEGPLRFRGSGRHRFHPFRYKHFGQFAPLGGEQTAAQLPGDWVSIGHSSQWLWYSVYASKLVSWRTRALVISDWTRRFVFGRDSSRI</sequence>
<evidence type="ECO:0000256" key="11">
    <source>
        <dbReference type="ARBA" id="ARBA00023002"/>
    </source>
</evidence>
<dbReference type="Pfam" id="PF07992">
    <property type="entry name" value="Pyr_redox_2"/>
    <property type="match status" value="2"/>
</dbReference>
<dbReference type="EC" id="1.6.5.9" evidence="5"/>
<evidence type="ECO:0000256" key="12">
    <source>
        <dbReference type="ARBA" id="ARBA00023027"/>
    </source>
</evidence>
<evidence type="ECO:0000256" key="3">
    <source>
        <dbReference type="ARBA" id="ARBA00004275"/>
    </source>
</evidence>
<evidence type="ECO:0000256" key="14">
    <source>
        <dbReference type="ARBA" id="ARBA00023140"/>
    </source>
</evidence>
<comment type="subcellular location">
    <subcellularLocation>
        <location evidence="2">Mitochondrion inner membrane</location>
        <topology evidence="2">Peripheral membrane protein</topology>
        <orientation evidence="2">Intermembrane side</orientation>
    </subcellularLocation>
    <subcellularLocation>
        <location evidence="3">Peroxisome</location>
    </subcellularLocation>
</comment>
<keyword evidence="12" id="KW-0520">NAD</keyword>
<dbReference type="Gene3D" id="3.50.50.100">
    <property type="match status" value="3"/>
</dbReference>
<keyword evidence="13" id="KW-0496">Mitochondrion</keyword>
<dbReference type="Proteomes" id="UP000288805">
    <property type="component" value="Unassembled WGS sequence"/>
</dbReference>
<comment type="similarity">
    <text evidence="4">Belongs to the NADH dehydrogenase family.</text>
</comment>
<reference evidence="18 19" key="1">
    <citation type="journal article" date="2018" name="PLoS Genet.">
        <title>Population sequencing reveals clonal diversity and ancestral inbreeding in the grapevine cultivar Chardonnay.</title>
        <authorList>
            <person name="Roach M.J."/>
            <person name="Johnson D.L."/>
            <person name="Bohlmann J."/>
            <person name="van Vuuren H.J."/>
            <person name="Jones S.J."/>
            <person name="Pretorius I.S."/>
            <person name="Schmidt S.A."/>
            <person name="Borneman A.R."/>
        </authorList>
    </citation>
    <scope>NUCLEOTIDE SEQUENCE [LARGE SCALE GENOMIC DNA]</scope>
    <source>
        <strain evidence="19">cv. Chardonnay</strain>
        <tissue evidence="18">Leaf</tissue>
    </source>
</reference>